<name>A0A0V0ZRT8_9BILA</name>
<organism evidence="1 2">
    <name type="scientific">Trichinella patagoniensis</name>
    <dbReference type="NCBI Taxonomy" id="990121"/>
    <lineage>
        <taxon>Eukaryota</taxon>
        <taxon>Metazoa</taxon>
        <taxon>Ecdysozoa</taxon>
        <taxon>Nematoda</taxon>
        <taxon>Enoplea</taxon>
        <taxon>Dorylaimia</taxon>
        <taxon>Trichinellida</taxon>
        <taxon>Trichinellidae</taxon>
        <taxon>Trichinella</taxon>
    </lineage>
</organism>
<reference evidence="1 2" key="1">
    <citation type="submission" date="2015-01" db="EMBL/GenBank/DDBJ databases">
        <title>Evolution of Trichinella species and genotypes.</title>
        <authorList>
            <person name="Korhonen P.K."/>
            <person name="Edoardo P."/>
            <person name="Giuseppe L.R."/>
            <person name="Gasser R.B."/>
        </authorList>
    </citation>
    <scope>NUCLEOTIDE SEQUENCE [LARGE SCALE GENOMIC DNA]</scope>
    <source>
        <strain evidence="1">ISS2496</strain>
    </source>
</reference>
<dbReference type="Proteomes" id="UP000054783">
    <property type="component" value="Unassembled WGS sequence"/>
</dbReference>
<evidence type="ECO:0000313" key="1">
    <source>
        <dbReference type="EMBL" id="KRY15217.1"/>
    </source>
</evidence>
<dbReference type="AlphaFoldDB" id="A0A0V0ZRT8"/>
<comment type="caution">
    <text evidence="1">The sequence shown here is derived from an EMBL/GenBank/DDBJ whole genome shotgun (WGS) entry which is preliminary data.</text>
</comment>
<accession>A0A0V0ZRT8</accession>
<protein>
    <submittedName>
        <fullName evidence="1">Uncharacterized protein</fullName>
    </submittedName>
</protein>
<gene>
    <name evidence="1" type="ORF">T12_5425</name>
</gene>
<dbReference type="EMBL" id="JYDQ01000099">
    <property type="protein sequence ID" value="KRY15217.1"/>
    <property type="molecule type" value="Genomic_DNA"/>
</dbReference>
<evidence type="ECO:0000313" key="2">
    <source>
        <dbReference type="Proteomes" id="UP000054783"/>
    </source>
</evidence>
<keyword evidence="2" id="KW-1185">Reference proteome</keyword>
<sequence>MGADRCPLVQPATTVASRLLMSVCLSECSIVMLHPSLNAALGLIYSSRRLVTCASSTVDPMMPSLDQQLPSARAIELPFQKSNQAATIAVVS</sequence>
<proteinExistence type="predicted"/>